<comment type="catalytic activity">
    <reaction evidence="1">
        <text>AMP + H2O = D-ribose 5-phosphate + adenine</text>
        <dbReference type="Rhea" id="RHEA:20129"/>
        <dbReference type="ChEBI" id="CHEBI:15377"/>
        <dbReference type="ChEBI" id="CHEBI:16708"/>
        <dbReference type="ChEBI" id="CHEBI:78346"/>
        <dbReference type="ChEBI" id="CHEBI:456215"/>
        <dbReference type="EC" id="3.2.2.4"/>
    </reaction>
</comment>
<dbReference type="RefSeq" id="WP_106380806.1">
    <property type="nucleotide sequence ID" value="NZ_NIGF01000016.1"/>
</dbReference>
<dbReference type="Gene3D" id="3.40.50.450">
    <property type="match status" value="1"/>
</dbReference>
<dbReference type="FunFam" id="3.40.50.450:FF:000011">
    <property type="entry name" value="TIGR00730 family Rossman fold protein"/>
    <property type="match status" value="1"/>
</dbReference>
<dbReference type="GO" id="GO:0005829">
    <property type="term" value="C:cytosol"/>
    <property type="evidence" value="ECO:0007669"/>
    <property type="project" value="TreeGrafter"/>
</dbReference>
<comment type="caution">
    <text evidence="4">The sequence shown here is derived from an EMBL/GenBank/DDBJ whole genome shotgun (WGS) entry which is preliminary data.</text>
</comment>
<accession>A0A2S8SQK6</accession>
<evidence type="ECO:0000256" key="2">
    <source>
        <dbReference type="RuleBase" id="RU363015"/>
    </source>
</evidence>
<dbReference type="EMBL" id="NIGF01000016">
    <property type="protein sequence ID" value="PQV63065.1"/>
    <property type="molecule type" value="Genomic_DNA"/>
</dbReference>
<dbReference type="AlphaFoldDB" id="A0A2S8SQK6"/>
<comment type="similarity">
    <text evidence="2">Belongs to the LOG family.</text>
</comment>
<dbReference type="Proteomes" id="UP000237684">
    <property type="component" value="Unassembled WGS sequence"/>
</dbReference>
<reference evidence="4 5" key="1">
    <citation type="journal article" date="2018" name="Syst. Appl. Microbiol.">
        <title>Abditibacterium utsteinense sp. nov., the first cultivated member of candidate phylum FBP, isolated from ice-free Antarctic soil samples.</title>
        <authorList>
            <person name="Tahon G."/>
            <person name="Tytgat B."/>
            <person name="Lebbe L."/>
            <person name="Carlier A."/>
            <person name="Willems A."/>
        </authorList>
    </citation>
    <scope>NUCLEOTIDE SEQUENCE [LARGE SCALE GENOMIC DNA]</scope>
    <source>
        <strain evidence="4 5">LMG 29911</strain>
    </source>
</reference>
<sequence>MSTPFESDEPQALPNSNIEAPQKTVQEAAKKTDDFALLNPKEAIAPQENFTESDTWRVLRIQSEFVHSFEVMSKVGPAVAVFGSARLSEESPYYQAAREVSRLLVQSGWAVITGGGPGLMEAGNRGAREGEKAGEKLSIGLNIELPFEQGLNKYVDLGMNFRYFFCRKTNFVKYSSAFVIFPGGFGTLDEFFEAVTLLQTHKIQNFPIIVYGSEYWGGLLQWMRATLLSHGTILPADLDLIHLCDDPQEVVDYIFENTRDVRHPEQN</sequence>
<dbReference type="GO" id="GO:0009691">
    <property type="term" value="P:cytokinin biosynthetic process"/>
    <property type="evidence" value="ECO:0007669"/>
    <property type="project" value="UniProtKB-UniRule"/>
</dbReference>
<evidence type="ECO:0000313" key="4">
    <source>
        <dbReference type="EMBL" id="PQV63065.1"/>
    </source>
</evidence>
<dbReference type="InterPro" id="IPR052341">
    <property type="entry name" value="LOG_family_nucleotidases"/>
</dbReference>
<evidence type="ECO:0000313" key="5">
    <source>
        <dbReference type="Proteomes" id="UP000237684"/>
    </source>
</evidence>
<organism evidence="4 5">
    <name type="scientific">Abditibacterium utsteinense</name>
    <dbReference type="NCBI Taxonomy" id="1960156"/>
    <lineage>
        <taxon>Bacteria</taxon>
        <taxon>Pseudomonadati</taxon>
        <taxon>Abditibacteriota</taxon>
        <taxon>Abditibacteriia</taxon>
        <taxon>Abditibacteriales</taxon>
        <taxon>Abditibacteriaceae</taxon>
        <taxon>Abditibacterium</taxon>
    </lineage>
</organism>
<dbReference type="EC" id="3.2.2.n1" evidence="2"/>
<dbReference type="PANTHER" id="PTHR43393">
    <property type="entry name" value="CYTOKININ RIBOSIDE 5'-MONOPHOSPHATE PHOSPHORIBOHYDROLASE"/>
    <property type="match status" value="1"/>
</dbReference>
<feature type="region of interest" description="Disordered" evidence="3">
    <location>
        <begin position="1"/>
        <end position="22"/>
    </location>
</feature>
<dbReference type="NCBIfam" id="TIGR00730">
    <property type="entry name" value="Rossman fold protein, TIGR00730 family"/>
    <property type="match status" value="1"/>
</dbReference>
<protein>
    <recommendedName>
        <fullName evidence="2">Cytokinin riboside 5'-monophosphate phosphoribohydrolase</fullName>
        <ecNumber evidence="2">3.2.2.n1</ecNumber>
    </recommendedName>
</protein>
<dbReference type="OrthoDB" id="9801098at2"/>
<keyword evidence="2" id="KW-0203">Cytokinin biosynthesis</keyword>
<evidence type="ECO:0000256" key="3">
    <source>
        <dbReference type="SAM" id="MobiDB-lite"/>
    </source>
</evidence>
<dbReference type="InterPro" id="IPR005269">
    <property type="entry name" value="LOG"/>
</dbReference>
<proteinExistence type="inferred from homology"/>
<gene>
    <name evidence="4" type="ORF">B1R32_11642</name>
</gene>
<dbReference type="FunCoup" id="A0A2S8SQK6">
    <property type="interactions" value="165"/>
</dbReference>
<dbReference type="InterPro" id="IPR031100">
    <property type="entry name" value="LOG_fam"/>
</dbReference>
<dbReference type="GO" id="GO:0008714">
    <property type="term" value="F:AMP nucleosidase activity"/>
    <property type="evidence" value="ECO:0007669"/>
    <property type="project" value="UniProtKB-EC"/>
</dbReference>
<dbReference type="PANTHER" id="PTHR43393:SF2">
    <property type="entry name" value="CYTOKININ RIBOSIDE 5'-MONOPHOSPHATE PHOSPHORIBOHYDROLASE"/>
    <property type="match status" value="1"/>
</dbReference>
<dbReference type="Pfam" id="PF03641">
    <property type="entry name" value="Lysine_decarbox"/>
    <property type="match status" value="1"/>
</dbReference>
<dbReference type="InParanoid" id="A0A2S8SQK6"/>
<feature type="compositionally biased region" description="Polar residues" evidence="3">
    <location>
        <begin position="13"/>
        <end position="22"/>
    </location>
</feature>
<dbReference type="SUPFAM" id="SSF102405">
    <property type="entry name" value="MCP/YpsA-like"/>
    <property type="match status" value="1"/>
</dbReference>
<name>A0A2S8SQK6_9BACT</name>
<keyword evidence="5" id="KW-1185">Reference proteome</keyword>
<evidence type="ECO:0000256" key="1">
    <source>
        <dbReference type="ARBA" id="ARBA00000274"/>
    </source>
</evidence>
<keyword evidence="2" id="KW-0378">Hydrolase</keyword>